<dbReference type="Proteomes" id="UP000298653">
    <property type="component" value="Chromosome"/>
</dbReference>
<dbReference type="RefSeq" id="WP_243118750.1">
    <property type="nucleotide sequence ID" value="NZ_CP040058.1"/>
</dbReference>
<keyword evidence="1" id="KW-0479">Metal-binding</keyword>
<evidence type="ECO:0000313" key="6">
    <source>
        <dbReference type="Proteomes" id="UP000298653"/>
    </source>
</evidence>
<dbReference type="GO" id="GO:0004022">
    <property type="term" value="F:alcohol dehydrogenase (NAD+) activity"/>
    <property type="evidence" value="ECO:0007669"/>
    <property type="project" value="UniProtKB-EC"/>
</dbReference>
<dbReference type="Gene3D" id="3.90.180.10">
    <property type="entry name" value="Medium-chain alcohol dehydrogenases, catalytic domain"/>
    <property type="match status" value="1"/>
</dbReference>
<evidence type="ECO:0000256" key="1">
    <source>
        <dbReference type="ARBA" id="ARBA00022723"/>
    </source>
</evidence>
<dbReference type="InterPro" id="IPR050129">
    <property type="entry name" value="Zn_alcohol_dh"/>
</dbReference>
<gene>
    <name evidence="5" type="ORF">AR1Y2_2605</name>
</gene>
<dbReference type="GO" id="GO:0046872">
    <property type="term" value="F:metal ion binding"/>
    <property type="evidence" value="ECO:0007669"/>
    <property type="project" value="UniProtKB-KW"/>
</dbReference>
<protein>
    <submittedName>
        <fullName evidence="5">Alcohol dehydrogenase</fullName>
        <ecNumber evidence="5">1.1.1.1</ecNumber>
    </submittedName>
</protein>
<name>A0A4P8ILL0_9FIRM</name>
<dbReference type="EMBL" id="CP040058">
    <property type="protein sequence ID" value="QCP36059.1"/>
    <property type="molecule type" value="Genomic_DNA"/>
</dbReference>
<keyword evidence="2" id="KW-0862">Zinc</keyword>
<evidence type="ECO:0000313" key="5">
    <source>
        <dbReference type="EMBL" id="QCP36059.1"/>
    </source>
</evidence>
<dbReference type="SUPFAM" id="SSF51735">
    <property type="entry name" value="NAD(P)-binding Rossmann-fold domains"/>
    <property type="match status" value="1"/>
</dbReference>
<dbReference type="PANTHER" id="PTHR43401">
    <property type="entry name" value="L-THREONINE 3-DEHYDROGENASE"/>
    <property type="match status" value="1"/>
</dbReference>
<dbReference type="Gene3D" id="3.40.50.720">
    <property type="entry name" value="NAD(P)-binding Rossmann-like Domain"/>
    <property type="match status" value="1"/>
</dbReference>
<dbReference type="PANTHER" id="PTHR43401:SF2">
    <property type="entry name" value="L-THREONINE 3-DEHYDROGENASE"/>
    <property type="match status" value="1"/>
</dbReference>
<dbReference type="SUPFAM" id="SSF50129">
    <property type="entry name" value="GroES-like"/>
    <property type="match status" value="1"/>
</dbReference>
<sequence length="356" mass="39311">MMKAALMYGPNDIRIEEMKRPACPEGGFVLKVCAIGLCGSDIRNLTTDSKKGRYPHVFGHEMVGMIDEISETTKNYKVGDRVYVHPGNHCLECEECRSGHSENCVNHESYTDRQGGFAEFAPVTKAQAEKDSVYKIPEDVSFERASLGEPLSSVYACQENIQVGFGDTVVIIGAGPIGCFHSRLAKLRGAKKVIMIEINDQRLEMTKQFGVDHTINSTKTDPVKEVKELTNGKGADKVISANPSTQAQAQSIFMARKGGIVVFFGGVAKGAMTELDTNYIHYHNLWIYGHYGANSMQVQRAFELAISDEFGADQFITHVLPLSMIKEAIELTRTGEAIKVVLFPNKEKEESTCQNN</sequence>
<dbReference type="InterPro" id="IPR020843">
    <property type="entry name" value="ER"/>
</dbReference>
<dbReference type="AlphaFoldDB" id="A0A4P8ILL0"/>
<evidence type="ECO:0000259" key="4">
    <source>
        <dbReference type="SMART" id="SM00829"/>
    </source>
</evidence>
<feature type="domain" description="Enoyl reductase (ER)" evidence="4">
    <location>
        <begin position="9"/>
        <end position="342"/>
    </location>
</feature>
<reference evidence="5 6" key="1">
    <citation type="submission" date="2019-05" db="EMBL/GenBank/DDBJ databases">
        <title>Complete genome sequencing of Anaerostipes rhamnosivorans.</title>
        <authorList>
            <person name="Bui T.P.N."/>
            <person name="de Vos W.M."/>
        </authorList>
    </citation>
    <scope>NUCLEOTIDE SEQUENCE [LARGE SCALE GENOMIC DNA]</scope>
    <source>
        <strain evidence="5 6">1y2</strain>
    </source>
</reference>
<evidence type="ECO:0000256" key="2">
    <source>
        <dbReference type="ARBA" id="ARBA00022833"/>
    </source>
</evidence>
<dbReference type="Pfam" id="PF08240">
    <property type="entry name" value="ADH_N"/>
    <property type="match status" value="1"/>
</dbReference>
<proteinExistence type="predicted"/>
<dbReference type="InterPro" id="IPR036291">
    <property type="entry name" value="NAD(P)-bd_dom_sf"/>
</dbReference>
<dbReference type="Pfam" id="PF00107">
    <property type="entry name" value="ADH_zinc_N"/>
    <property type="match status" value="1"/>
</dbReference>
<evidence type="ECO:0000256" key="3">
    <source>
        <dbReference type="ARBA" id="ARBA00023002"/>
    </source>
</evidence>
<accession>A0A4P8ILL0</accession>
<keyword evidence="6" id="KW-1185">Reference proteome</keyword>
<dbReference type="KEGG" id="arf:AR1Y2_2605"/>
<organism evidence="5 6">
    <name type="scientific">Anaerostipes rhamnosivorans</name>
    <dbReference type="NCBI Taxonomy" id="1229621"/>
    <lineage>
        <taxon>Bacteria</taxon>
        <taxon>Bacillati</taxon>
        <taxon>Bacillota</taxon>
        <taxon>Clostridia</taxon>
        <taxon>Lachnospirales</taxon>
        <taxon>Lachnospiraceae</taxon>
        <taxon>Anaerostipes</taxon>
    </lineage>
</organism>
<dbReference type="InterPro" id="IPR011032">
    <property type="entry name" value="GroES-like_sf"/>
</dbReference>
<dbReference type="EC" id="1.1.1.1" evidence="5"/>
<keyword evidence="3 5" id="KW-0560">Oxidoreductase</keyword>
<dbReference type="InterPro" id="IPR013154">
    <property type="entry name" value="ADH-like_N"/>
</dbReference>
<dbReference type="SMART" id="SM00829">
    <property type="entry name" value="PKS_ER"/>
    <property type="match status" value="1"/>
</dbReference>
<dbReference type="InterPro" id="IPR013149">
    <property type="entry name" value="ADH-like_C"/>
</dbReference>